<dbReference type="PROSITE" id="PS00455">
    <property type="entry name" value="AMP_BINDING"/>
    <property type="match status" value="1"/>
</dbReference>
<keyword evidence="1 7" id="KW-0963">Cytoplasm</keyword>
<comment type="catalytic activity">
    <reaction evidence="7">
        <text>holo-[D-alanyl-carrier protein] + D-alanine + ATP = D-alanyl-[D-alanyl-carrier protein] + AMP + diphosphate</text>
        <dbReference type="Rhea" id="RHEA:55132"/>
        <dbReference type="Rhea" id="RHEA-COMP:14102"/>
        <dbReference type="Rhea" id="RHEA-COMP:14103"/>
        <dbReference type="ChEBI" id="CHEBI:30616"/>
        <dbReference type="ChEBI" id="CHEBI:33019"/>
        <dbReference type="ChEBI" id="CHEBI:57416"/>
        <dbReference type="ChEBI" id="CHEBI:64479"/>
        <dbReference type="ChEBI" id="CHEBI:138620"/>
        <dbReference type="ChEBI" id="CHEBI:456215"/>
        <dbReference type="EC" id="6.2.1.54"/>
    </reaction>
</comment>
<dbReference type="FunFam" id="3.30.300.30:FF:000012">
    <property type="entry name" value="D-alanine--D-alanyl carrier protein ligase"/>
    <property type="match status" value="1"/>
</dbReference>
<gene>
    <name evidence="7 11" type="primary">dltA</name>
    <name evidence="11" type="ORF">R28058_02671</name>
</gene>
<evidence type="ECO:0000259" key="10">
    <source>
        <dbReference type="Pfam" id="PF13193"/>
    </source>
</evidence>
<dbReference type="RefSeq" id="WP_055341255.1">
    <property type="nucleotide sequence ID" value="NZ_CDNI01000014.1"/>
</dbReference>
<organism evidence="11 12">
    <name type="scientific">Paraclostridium sordellii</name>
    <name type="common">Clostridium sordellii</name>
    <dbReference type="NCBI Taxonomy" id="1505"/>
    <lineage>
        <taxon>Bacteria</taxon>
        <taxon>Bacillati</taxon>
        <taxon>Bacillota</taxon>
        <taxon>Clostridia</taxon>
        <taxon>Peptostreptococcales</taxon>
        <taxon>Peptostreptococcaceae</taxon>
        <taxon>Paraclostridium</taxon>
    </lineage>
</organism>
<name>A0A0C7G9Q1_PARSO</name>
<evidence type="ECO:0000256" key="5">
    <source>
        <dbReference type="ARBA" id="ARBA00054605"/>
    </source>
</evidence>
<dbReference type="InterPro" id="IPR044507">
    <property type="entry name" value="DltA-like"/>
</dbReference>
<dbReference type="NCBIfam" id="NF003417">
    <property type="entry name" value="PRK04813.1"/>
    <property type="match status" value="1"/>
</dbReference>
<dbReference type="PANTHER" id="PTHR45527:SF1">
    <property type="entry name" value="FATTY ACID SYNTHASE"/>
    <property type="match status" value="1"/>
</dbReference>
<feature type="binding site" evidence="7">
    <location>
        <position position="195"/>
    </location>
    <ligand>
        <name>D-alanine</name>
        <dbReference type="ChEBI" id="CHEBI:57416"/>
    </ligand>
</feature>
<feature type="binding site" evidence="7">
    <location>
        <position position="385"/>
    </location>
    <ligand>
        <name>ATP</name>
        <dbReference type="ChEBI" id="CHEBI:30616"/>
    </ligand>
</feature>
<protein>
    <recommendedName>
        <fullName evidence="7">D-alanine--D-alanyl carrier protein ligase</fullName>
        <shortName evidence="7">DCL</shortName>
        <ecNumber evidence="7">6.2.1.54</ecNumber>
    </recommendedName>
    <alternativeName>
        <fullName evidence="7">D-alanine--poly(phosphoribitol) ligase subunit 1</fullName>
    </alternativeName>
    <alternativeName>
        <fullName evidence="7">D-alanine-activating enzyme</fullName>
        <shortName evidence="7">DAE</shortName>
    </alternativeName>
</protein>
<dbReference type="CDD" id="cd05945">
    <property type="entry name" value="DltA"/>
    <property type="match status" value="1"/>
</dbReference>
<feature type="binding site" evidence="7">
    <location>
        <position position="494"/>
    </location>
    <ligand>
        <name>D-alanine</name>
        <dbReference type="ChEBI" id="CHEBI:57416"/>
    </ligand>
</feature>
<dbReference type="InterPro" id="IPR000873">
    <property type="entry name" value="AMP-dep_synth/lig_dom"/>
</dbReference>
<keyword evidence="3 7" id="KW-0547">Nucleotide-binding</keyword>
<dbReference type="GO" id="GO:0047473">
    <property type="term" value="F:D-alanine [D-alanyl carrier protein] ligase activity"/>
    <property type="evidence" value="ECO:0007669"/>
    <property type="project" value="UniProtKB-UniRule"/>
</dbReference>
<dbReference type="HAMAP" id="MF_00593">
    <property type="entry name" value="DltA"/>
    <property type="match status" value="1"/>
</dbReference>
<dbReference type="InterPro" id="IPR020845">
    <property type="entry name" value="AMP-binding_CS"/>
</dbReference>
<dbReference type="InterPro" id="IPR045851">
    <property type="entry name" value="AMP-bd_C_sf"/>
</dbReference>
<evidence type="ECO:0000256" key="8">
    <source>
        <dbReference type="SAM" id="Coils"/>
    </source>
</evidence>
<evidence type="ECO:0000256" key="1">
    <source>
        <dbReference type="ARBA" id="ARBA00022490"/>
    </source>
</evidence>
<dbReference type="Pfam" id="PF00501">
    <property type="entry name" value="AMP-binding"/>
    <property type="match status" value="1"/>
</dbReference>
<comment type="similarity">
    <text evidence="6 7">Belongs to the ATP-dependent AMP-binding enzyme family. DltA subfamily.</text>
</comment>
<comment type="subcellular location">
    <subcellularLocation>
        <location evidence="7">Cytoplasm</location>
    </subcellularLocation>
</comment>
<comment type="pathway">
    <text evidence="7">Cell wall biogenesis; lipoteichoic acid biosynthesis.</text>
</comment>
<proteinExistence type="inferred from homology"/>
<evidence type="ECO:0000256" key="2">
    <source>
        <dbReference type="ARBA" id="ARBA00022598"/>
    </source>
</evidence>
<dbReference type="InterPro" id="IPR025110">
    <property type="entry name" value="AMP-bd_C"/>
</dbReference>
<dbReference type="GO" id="GO:0044550">
    <property type="term" value="P:secondary metabolite biosynthetic process"/>
    <property type="evidence" value="ECO:0007669"/>
    <property type="project" value="TreeGrafter"/>
</dbReference>
<sequence>MKIIEGIKKYADTDRIAIKCNNENLSYKDLDKYSEAIALFLKDIYQDENTPIVIYGNKENLIMACMIGALKSGRAYVPLDISFPLDRVFEVTKEVKPKVVFNFSDEKNFGELNVIDENGLKEIIKKYEGKTIDKSNWVKDDENAYILFTSGSTGKPKGVQISSNNLDSFVDWISPYLKIDGSEKVIMNQAAYSFDLSVTTIYPGLVHGATLFSLSKKVLADYKELFKQFKESDMAIWVSTPSFAGVCVTEKDFDCNMLPKLESMIFIGEALPKSLTQELLDRFPNTRVINGYGPTEATVGVSVNDMSQELIDDEKSLPVGYPMENCRIKIVDENGNEVEGTEKGEIVIIGPSVSKGYFNNKEKTDEVFYFDEIDGVKHRAYKTGDMGYMLNGNIYYCGRKDFQIKLNGFRIEIEDIENNLRKVDNVKNAIVLPVYKNEKIAYLKGIVELKEDNSLGNIKNGMIIKKELGKYIPSYMIPRNIKIIDEFPTNINGKIDRKKLMEEN</sequence>
<evidence type="ECO:0000313" key="11">
    <source>
        <dbReference type="EMBL" id="CEQ02534.1"/>
    </source>
</evidence>
<dbReference type="GO" id="GO:0005737">
    <property type="term" value="C:cytoplasm"/>
    <property type="evidence" value="ECO:0007669"/>
    <property type="project" value="UniProtKB-SubCell"/>
</dbReference>
<evidence type="ECO:0000256" key="6">
    <source>
        <dbReference type="ARBA" id="ARBA00061336"/>
    </source>
</evidence>
<feature type="domain" description="AMP-binding enzyme C-terminal" evidence="10">
    <location>
        <begin position="416"/>
        <end position="494"/>
    </location>
</feature>
<dbReference type="EMBL" id="CEKZ01000003">
    <property type="protein sequence ID" value="CEQ02534.1"/>
    <property type="molecule type" value="Genomic_DNA"/>
</dbReference>
<feature type="binding site" evidence="7">
    <location>
        <position position="494"/>
    </location>
    <ligand>
        <name>ATP</name>
        <dbReference type="ChEBI" id="CHEBI:30616"/>
    </ligand>
</feature>
<comment type="function">
    <text evidence="5 7">Catalyzes the first step in the D-alanylation of lipoteichoic acid (LTA), the activation of D-alanine and its transfer onto the D-alanyl carrier protein (Dcp) DltC. In an ATP-dependent two-step reaction, forms a high energy D-alanyl-AMP intermediate, followed by transfer of the D-alanyl residue as a thiol ester to the phosphopantheinyl prosthetic group of the Dcp. D-alanylation of LTA plays an important role in modulating the properties of the cell wall in Gram-positive bacteria, influencing the net charge of the cell wall.</text>
</comment>
<dbReference type="GO" id="GO:0031177">
    <property type="term" value="F:phosphopantetheine binding"/>
    <property type="evidence" value="ECO:0007669"/>
    <property type="project" value="TreeGrafter"/>
</dbReference>
<dbReference type="InterPro" id="IPR010071">
    <property type="entry name" value="AA_adenyl_dom"/>
</dbReference>
<dbReference type="OrthoDB" id="9778383at2"/>
<keyword evidence="4 7" id="KW-0067">ATP-binding</keyword>
<dbReference type="GO" id="GO:0043041">
    <property type="term" value="P:amino acid activation for nonribosomal peptide biosynthetic process"/>
    <property type="evidence" value="ECO:0007669"/>
    <property type="project" value="TreeGrafter"/>
</dbReference>
<accession>A0A0C7G9Q1</accession>
<reference evidence="11 12" key="1">
    <citation type="submission" date="2015-01" db="EMBL/GenBank/DDBJ databases">
        <authorList>
            <person name="Aslett A.Martin."/>
            <person name="De Silva Nishadi"/>
        </authorList>
    </citation>
    <scope>NUCLEOTIDE SEQUENCE [LARGE SCALE GENOMIC DNA]</scope>
    <source>
        <strain evidence="11 12">R28058</strain>
    </source>
</reference>
<keyword evidence="2 7" id="KW-0436">Ligase</keyword>
<dbReference type="Gene3D" id="3.30.300.30">
    <property type="match status" value="1"/>
</dbReference>
<evidence type="ECO:0000313" key="12">
    <source>
        <dbReference type="Proteomes" id="UP000049127"/>
    </source>
</evidence>
<evidence type="ECO:0000256" key="3">
    <source>
        <dbReference type="ARBA" id="ARBA00022741"/>
    </source>
</evidence>
<dbReference type="EC" id="6.2.1.54" evidence="7"/>
<dbReference type="SUPFAM" id="SSF56801">
    <property type="entry name" value="Acetyl-CoA synthetase-like"/>
    <property type="match status" value="1"/>
</dbReference>
<dbReference type="GO" id="GO:0005524">
    <property type="term" value="F:ATP binding"/>
    <property type="evidence" value="ECO:0007669"/>
    <property type="project" value="UniProtKB-KW"/>
</dbReference>
<dbReference type="Proteomes" id="UP000049127">
    <property type="component" value="Unassembled WGS sequence"/>
</dbReference>
<feature type="coiled-coil region" evidence="8">
    <location>
        <begin position="399"/>
        <end position="426"/>
    </location>
</feature>
<evidence type="ECO:0000259" key="9">
    <source>
        <dbReference type="Pfam" id="PF00501"/>
    </source>
</evidence>
<feature type="binding site" evidence="7">
    <location>
        <begin position="396"/>
        <end position="399"/>
    </location>
    <ligand>
        <name>ATP</name>
        <dbReference type="ChEBI" id="CHEBI:30616"/>
    </ligand>
</feature>
<dbReference type="Gene3D" id="3.40.50.12780">
    <property type="entry name" value="N-terminal domain of ligase-like"/>
    <property type="match status" value="1"/>
</dbReference>
<dbReference type="InterPro" id="IPR010072">
    <property type="entry name" value="DltA"/>
</dbReference>
<comment type="caution">
    <text evidence="7">Lacks conserved residue(s) required for the propagation of feature annotation.</text>
</comment>
<evidence type="ECO:0000256" key="4">
    <source>
        <dbReference type="ARBA" id="ARBA00022840"/>
    </source>
</evidence>
<feature type="binding site" evidence="7">
    <location>
        <begin position="149"/>
        <end position="150"/>
    </location>
    <ligand>
        <name>ATP</name>
        <dbReference type="ChEBI" id="CHEBI:30616"/>
    </ligand>
</feature>
<feature type="binding site" evidence="7">
    <location>
        <position position="299"/>
    </location>
    <ligand>
        <name>D-alanine</name>
        <dbReference type="ChEBI" id="CHEBI:57416"/>
    </ligand>
</feature>
<keyword evidence="8" id="KW-0175">Coiled coil</keyword>
<dbReference type="Pfam" id="PF13193">
    <property type="entry name" value="AMP-binding_C"/>
    <property type="match status" value="1"/>
</dbReference>
<dbReference type="PANTHER" id="PTHR45527">
    <property type="entry name" value="NONRIBOSOMAL PEPTIDE SYNTHETASE"/>
    <property type="match status" value="1"/>
</dbReference>
<dbReference type="GO" id="GO:0070395">
    <property type="term" value="P:lipoteichoic acid biosynthetic process"/>
    <property type="evidence" value="ECO:0007669"/>
    <property type="project" value="UniProtKB-UniRule"/>
</dbReference>
<evidence type="ECO:0000256" key="7">
    <source>
        <dbReference type="HAMAP-Rule" id="MF_00593"/>
    </source>
</evidence>
<dbReference type="InterPro" id="IPR042099">
    <property type="entry name" value="ANL_N_sf"/>
</dbReference>
<dbReference type="NCBIfam" id="TIGR01733">
    <property type="entry name" value="AA-adenyl-dom"/>
    <property type="match status" value="1"/>
</dbReference>
<feature type="domain" description="AMP-dependent synthetase/ligase" evidence="9">
    <location>
        <begin position="13"/>
        <end position="358"/>
    </location>
</feature>
<dbReference type="UniPathway" id="UPA00556"/>
<dbReference type="AlphaFoldDB" id="A0A0C7G9Q1"/>